<feature type="region of interest" description="Disordered" evidence="1">
    <location>
        <begin position="85"/>
        <end position="105"/>
    </location>
</feature>
<evidence type="ECO:0000256" key="1">
    <source>
        <dbReference type="SAM" id="MobiDB-lite"/>
    </source>
</evidence>
<dbReference type="GeneID" id="39575875"/>
<dbReference type="Proteomes" id="UP000272025">
    <property type="component" value="Unassembled WGS sequence"/>
</dbReference>
<accession>A0A3N2Q7V3</accession>
<dbReference type="AlphaFoldDB" id="A0A3N2Q7V3"/>
<proteinExistence type="predicted"/>
<evidence type="ECO:0000313" key="2">
    <source>
        <dbReference type="EMBL" id="ROT42822.1"/>
    </source>
</evidence>
<protein>
    <submittedName>
        <fullName evidence="2">Uncharacterized protein</fullName>
    </submittedName>
</protein>
<dbReference type="EMBL" id="ML119051">
    <property type="protein sequence ID" value="ROT42822.1"/>
    <property type="molecule type" value="Genomic_DNA"/>
</dbReference>
<reference evidence="2 3" key="1">
    <citation type="journal article" date="2018" name="Mol. Ecol.">
        <title>The obligate alkalophilic soda-lake fungus Sodiomyces alkalinus has shifted to a protein diet.</title>
        <authorList>
            <person name="Grum-Grzhimaylo A.A."/>
            <person name="Falkoski D.L."/>
            <person name="van den Heuvel J."/>
            <person name="Valero-Jimenez C.A."/>
            <person name="Min B."/>
            <person name="Choi I.G."/>
            <person name="Lipzen A."/>
            <person name="Daum C.G."/>
            <person name="Aanen D.K."/>
            <person name="Tsang A."/>
            <person name="Henrissat B."/>
            <person name="Bilanenko E.N."/>
            <person name="de Vries R.P."/>
            <person name="van Kan J.A.L."/>
            <person name="Grigoriev I.V."/>
            <person name="Debets A.J.M."/>
        </authorList>
    </citation>
    <scope>NUCLEOTIDE SEQUENCE [LARGE SCALE GENOMIC DNA]</scope>
    <source>
        <strain evidence="2 3">F11</strain>
    </source>
</reference>
<dbReference type="RefSeq" id="XP_028470628.1">
    <property type="nucleotide sequence ID" value="XM_028607397.1"/>
</dbReference>
<name>A0A3N2Q7V3_SODAK</name>
<feature type="compositionally biased region" description="Polar residues" evidence="1">
    <location>
        <begin position="85"/>
        <end position="101"/>
    </location>
</feature>
<organism evidence="2 3">
    <name type="scientific">Sodiomyces alkalinus (strain CBS 110278 / VKM F-3762 / F11)</name>
    <name type="common">Alkaliphilic filamentous fungus</name>
    <dbReference type="NCBI Taxonomy" id="1314773"/>
    <lineage>
        <taxon>Eukaryota</taxon>
        <taxon>Fungi</taxon>
        <taxon>Dikarya</taxon>
        <taxon>Ascomycota</taxon>
        <taxon>Pezizomycotina</taxon>
        <taxon>Sordariomycetes</taxon>
        <taxon>Hypocreomycetidae</taxon>
        <taxon>Glomerellales</taxon>
        <taxon>Plectosphaerellaceae</taxon>
        <taxon>Sodiomyces</taxon>
    </lineage>
</organism>
<gene>
    <name evidence="2" type="ORF">SODALDRAFT_24639</name>
</gene>
<keyword evidence="3" id="KW-1185">Reference proteome</keyword>
<sequence length="123" mass="13361">MARHSEAKDSAISFCSRPAKGNQKTNSRKAKKILICGVFCASISRWSTTLASPPSCLHNPCRPPYPPRRIHHQCKLPISRSDLTPQCDLSKNSTPSTSSLHHTGYLPGPGTPVVRSCSLLALI</sequence>
<evidence type="ECO:0000313" key="3">
    <source>
        <dbReference type="Proteomes" id="UP000272025"/>
    </source>
</evidence>